<keyword evidence="6 10" id="KW-0133">Cell shape</keyword>
<feature type="domain" description="Mur ligase N-terminal catalytic" evidence="12">
    <location>
        <begin position="28"/>
        <end position="121"/>
    </location>
</feature>
<dbReference type="AlphaFoldDB" id="A0A6V8NKQ6"/>
<dbReference type="GO" id="GO:0047480">
    <property type="term" value="F:UDP-N-acetylmuramoyl-tripeptide-D-alanyl-D-alanine ligase activity"/>
    <property type="evidence" value="ECO:0007669"/>
    <property type="project" value="UniProtKB-UniRule"/>
</dbReference>
<dbReference type="SUPFAM" id="SSF53244">
    <property type="entry name" value="MurD-like peptide ligases, peptide-binding domain"/>
    <property type="match status" value="1"/>
</dbReference>
<keyword evidence="4 10" id="KW-0547">Nucleotide-binding</keyword>
<name>A0A6V8NKQ6_9ACTN</name>
<protein>
    <recommendedName>
        <fullName evidence="10 11">UDP-N-acetylmuramoyl-tripeptide--D-alanyl-D-alanine ligase</fullName>
        <ecNumber evidence="10 11">6.3.2.10</ecNumber>
    </recommendedName>
    <alternativeName>
        <fullName evidence="10">D-alanyl-D-alanine-adding enzyme</fullName>
    </alternativeName>
</protein>
<dbReference type="RefSeq" id="WP_176225954.1">
    <property type="nucleotide sequence ID" value="NZ_BLRV01000002.1"/>
</dbReference>
<dbReference type="PANTHER" id="PTHR43024:SF1">
    <property type="entry name" value="UDP-N-ACETYLMURAMOYL-TRIPEPTIDE--D-ALANYL-D-ALANINE LIGASE"/>
    <property type="match status" value="1"/>
</dbReference>
<keyword evidence="8 10" id="KW-0131">Cell cycle</keyword>
<dbReference type="PANTHER" id="PTHR43024">
    <property type="entry name" value="UDP-N-ACETYLMURAMOYL-TRIPEPTIDE--D-ALANYL-D-ALANINE LIGASE"/>
    <property type="match status" value="1"/>
</dbReference>
<dbReference type="EC" id="6.3.2.10" evidence="10 11"/>
<feature type="domain" description="Mur ligase C-terminal" evidence="13">
    <location>
        <begin position="343"/>
        <end position="469"/>
    </location>
</feature>
<evidence type="ECO:0000313" key="16">
    <source>
        <dbReference type="Proteomes" id="UP000580051"/>
    </source>
</evidence>
<keyword evidence="2 10" id="KW-0436">Ligase</keyword>
<dbReference type="InterPro" id="IPR036615">
    <property type="entry name" value="Mur_ligase_C_dom_sf"/>
</dbReference>
<evidence type="ECO:0000256" key="10">
    <source>
        <dbReference type="HAMAP-Rule" id="MF_02019"/>
    </source>
</evidence>
<evidence type="ECO:0000256" key="5">
    <source>
        <dbReference type="ARBA" id="ARBA00022840"/>
    </source>
</evidence>
<evidence type="ECO:0000259" key="14">
    <source>
        <dbReference type="Pfam" id="PF08245"/>
    </source>
</evidence>
<organism evidence="15 16">
    <name type="scientific">Candidatus Hakubella thermalkaliphila</name>
    <dbReference type="NCBI Taxonomy" id="2754717"/>
    <lineage>
        <taxon>Bacteria</taxon>
        <taxon>Bacillati</taxon>
        <taxon>Actinomycetota</taxon>
        <taxon>Actinomycetota incertae sedis</taxon>
        <taxon>Candidatus Hakubellales</taxon>
        <taxon>Candidatus Hakubellaceae</taxon>
        <taxon>Candidatus Hakubella</taxon>
    </lineage>
</organism>
<dbReference type="GO" id="GO:0005737">
    <property type="term" value="C:cytoplasm"/>
    <property type="evidence" value="ECO:0007669"/>
    <property type="project" value="UniProtKB-SubCell"/>
</dbReference>
<evidence type="ECO:0000256" key="9">
    <source>
        <dbReference type="ARBA" id="ARBA00023316"/>
    </source>
</evidence>
<dbReference type="GO" id="GO:0005524">
    <property type="term" value="F:ATP binding"/>
    <property type="evidence" value="ECO:0007669"/>
    <property type="project" value="UniProtKB-UniRule"/>
</dbReference>
<dbReference type="GO" id="GO:0071555">
    <property type="term" value="P:cell wall organization"/>
    <property type="evidence" value="ECO:0007669"/>
    <property type="project" value="UniProtKB-KW"/>
</dbReference>
<dbReference type="Gene3D" id="3.40.1390.10">
    <property type="entry name" value="MurE/MurF, N-terminal domain"/>
    <property type="match status" value="1"/>
</dbReference>
<evidence type="ECO:0000259" key="13">
    <source>
        <dbReference type="Pfam" id="PF02875"/>
    </source>
</evidence>
<comment type="subcellular location">
    <subcellularLocation>
        <location evidence="10 11">Cytoplasm</location>
    </subcellularLocation>
</comment>
<evidence type="ECO:0000256" key="11">
    <source>
        <dbReference type="RuleBase" id="RU004136"/>
    </source>
</evidence>
<dbReference type="InterPro" id="IPR000713">
    <property type="entry name" value="Mur_ligase_N"/>
</dbReference>
<dbReference type="GO" id="GO:0008360">
    <property type="term" value="P:regulation of cell shape"/>
    <property type="evidence" value="ECO:0007669"/>
    <property type="project" value="UniProtKB-KW"/>
</dbReference>
<evidence type="ECO:0000256" key="1">
    <source>
        <dbReference type="ARBA" id="ARBA00022490"/>
    </source>
</evidence>
<evidence type="ECO:0000256" key="6">
    <source>
        <dbReference type="ARBA" id="ARBA00022960"/>
    </source>
</evidence>
<comment type="function">
    <text evidence="10 11">Involved in cell wall formation. Catalyzes the final step in the synthesis of UDP-N-acetylmuramoyl-pentapeptide, the precursor of murein.</text>
</comment>
<feature type="domain" description="Mur ligase central" evidence="14">
    <location>
        <begin position="135"/>
        <end position="321"/>
    </location>
</feature>
<dbReference type="EMBL" id="BLRV01000002">
    <property type="protein sequence ID" value="GFP20805.1"/>
    <property type="molecule type" value="Genomic_DNA"/>
</dbReference>
<keyword evidence="9 10" id="KW-0961">Cell wall biogenesis/degradation</keyword>
<evidence type="ECO:0000256" key="7">
    <source>
        <dbReference type="ARBA" id="ARBA00022984"/>
    </source>
</evidence>
<evidence type="ECO:0000256" key="4">
    <source>
        <dbReference type="ARBA" id="ARBA00022741"/>
    </source>
</evidence>
<dbReference type="Pfam" id="PF02875">
    <property type="entry name" value="Mur_ligase_C"/>
    <property type="match status" value="1"/>
</dbReference>
<dbReference type="GO" id="GO:0009252">
    <property type="term" value="P:peptidoglycan biosynthetic process"/>
    <property type="evidence" value="ECO:0007669"/>
    <property type="project" value="UniProtKB-UniRule"/>
</dbReference>
<comment type="pathway">
    <text evidence="10 11">Cell wall biogenesis; peptidoglycan biosynthesis.</text>
</comment>
<evidence type="ECO:0000256" key="2">
    <source>
        <dbReference type="ARBA" id="ARBA00022598"/>
    </source>
</evidence>
<gene>
    <name evidence="10" type="primary">murF</name>
    <name evidence="15" type="ORF">HKBW3S06_00032</name>
</gene>
<sequence length="481" mass="52777">MIPIKLEDLARITEGRVLRGDLSQLILSISTDSRTLQPGDLYVSLRGERFDGHDFIWEAVSRGAMGFLTSRSYAELSSGQKGGPGDESAAQSNISSTRSQKGDLAIIQVRDCLAALQALAREVRNRSSYRTIGLTGSTGKTSTKDFLKSILAKRFKVWATPKSYNNEVGLPLTILGADSQDEILIAELGMRGEGQIAQLCEILRPDMGIVTRIGPVHLETLGSEDRIARAEGELVEAIPETGLVVLNRDDRWFPYMADKARGRVVSYGMDSEAEVRATDIKLDAEARPSFQLVSGDRRTLVKLQVMGEHNVANALAAAALADELGVSMEEIKGGLQGAQLSDMRMEMVRVDGIRIINDAYNANPMSMKAALKTLSHMGKRARTIALLGDMLELGEKTVYYHREIGREVVEQKIDFLIAMGELSKYIYEAALEARLEQKRALLVDSLEDAAKEIKKILSSGDVLLIKASRAIGLERVLERIA</sequence>
<comment type="caution">
    <text evidence="15">The sequence shown here is derived from an EMBL/GenBank/DDBJ whole genome shotgun (WGS) entry which is preliminary data.</text>
</comment>
<dbReference type="UniPathway" id="UPA00219"/>
<keyword evidence="7 10" id="KW-0573">Peptidoglycan synthesis</keyword>
<dbReference type="Proteomes" id="UP000580051">
    <property type="component" value="Unassembled WGS sequence"/>
</dbReference>
<dbReference type="InterPro" id="IPR013221">
    <property type="entry name" value="Mur_ligase_cen"/>
</dbReference>
<dbReference type="InterPro" id="IPR036565">
    <property type="entry name" value="Mur-like_cat_sf"/>
</dbReference>
<evidence type="ECO:0000259" key="12">
    <source>
        <dbReference type="Pfam" id="PF01225"/>
    </source>
</evidence>
<comment type="similarity">
    <text evidence="10">Belongs to the MurCDEF family. MurF subfamily.</text>
</comment>
<dbReference type="Pfam" id="PF08245">
    <property type="entry name" value="Mur_ligase_M"/>
    <property type="match status" value="1"/>
</dbReference>
<dbReference type="Gene3D" id="3.90.190.20">
    <property type="entry name" value="Mur ligase, C-terminal domain"/>
    <property type="match status" value="1"/>
</dbReference>
<evidence type="ECO:0000256" key="8">
    <source>
        <dbReference type="ARBA" id="ARBA00023306"/>
    </source>
</evidence>
<dbReference type="InterPro" id="IPR005863">
    <property type="entry name" value="UDP-N-AcMur_synth"/>
</dbReference>
<dbReference type="GO" id="GO:0051301">
    <property type="term" value="P:cell division"/>
    <property type="evidence" value="ECO:0007669"/>
    <property type="project" value="UniProtKB-KW"/>
</dbReference>
<evidence type="ECO:0000313" key="15">
    <source>
        <dbReference type="EMBL" id="GFP20805.1"/>
    </source>
</evidence>
<comment type="catalytic activity">
    <reaction evidence="10 11">
        <text>D-alanyl-D-alanine + UDP-N-acetyl-alpha-D-muramoyl-L-alanyl-gamma-D-glutamyl-meso-2,6-diaminopimelate + ATP = UDP-N-acetyl-alpha-D-muramoyl-L-alanyl-gamma-D-glutamyl-meso-2,6-diaminopimeloyl-D-alanyl-D-alanine + ADP + phosphate + H(+)</text>
        <dbReference type="Rhea" id="RHEA:28374"/>
        <dbReference type="ChEBI" id="CHEBI:15378"/>
        <dbReference type="ChEBI" id="CHEBI:30616"/>
        <dbReference type="ChEBI" id="CHEBI:43474"/>
        <dbReference type="ChEBI" id="CHEBI:57822"/>
        <dbReference type="ChEBI" id="CHEBI:61386"/>
        <dbReference type="ChEBI" id="CHEBI:83905"/>
        <dbReference type="ChEBI" id="CHEBI:456216"/>
        <dbReference type="EC" id="6.3.2.10"/>
    </reaction>
</comment>
<feature type="binding site" evidence="10">
    <location>
        <begin position="136"/>
        <end position="142"/>
    </location>
    <ligand>
        <name>ATP</name>
        <dbReference type="ChEBI" id="CHEBI:30616"/>
    </ligand>
</feature>
<keyword evidence="3 10" id="KW-0132">Cell division</keyword>
<accession>A0A6V8NKQ6</accession>
<dbReference type="InterPro" id="IPR004101">
    <property type="entry name" value="Mur_ligase_C"/>
</dbReference>
<dbReference type="Gene3D" id="3.40.1190.10">
    <property type="entry name" value="Mur-like, catalytic domain"/>
    <property type="match status" value="1"/>
</dbReference>
<dbReference type="SUPFAM" id="SSF63418">
    <property type="entry name" value="MurE/MurF N-terminal domain"/>
    <property type="match status" value="1"/>
</dbReference>
<dbReference type="SUPFAM" id="SSF53623">
    <property type="entry name" value="MurD-like peptide ligases, catalytic domain"/>
    <property type="match status" value="1"/>
</dbReference>
<dbReference type="Pfam" id="PF01225">
    <property type="entry name" value="Mur_ligase"/>
    <property type="match status" value="1"/>
</dbReference>
<dbReference type="NCBIfam" id="TIGR01143">
    <property type="entry name" value="murF"/>
    <property type="match status" value="1"/>
</dbReference>
<evidence type="ECO:0000256" key="3">
    <source>
        <dbReference type="ARBA" id="ARBA00022618"/>
    </source>
</evidence>
<keyword evidence="5 10" id="KW-0067">ATP-binding</keyword>
<dbReference type="InterPro" id="IPR051046">
    <property type="entry name" value="MurCDEF_CellWall_CoF430Synth"/>
</dbReference>
<dbReference type="InterPro" id="IPR035911">
    <property type="entry name" value="MurE/MurF_N"/>
</dbReference>
<reference evidence="15 16" key="1">
    <citation type="journal article" date="2020" name="Front. Microbiol.">
        <title>Single-cell genomics of novel Actinobacteria with the Wood-Ljungdahl pathway discovered in a serpentinizing system.</title>
        <authorList>
            <person name="Merino N."/>
            <person name="Kawai M."/>
            <person name="Boyd E.S."/>
            <person name="Colman D.R."/>
            <person name="McGlynn S.E."/>
            <person name="Nealson K.H."/>
            <person name="Kurokawa K."/>
            <person name="Hongoh Y."/>
        </authorList>
    </citation>
    <scope>NUCLEOTIDE SEQUENCE [LARGE SCALE GENOMIC DNA]</scope>
    <source>
        <strain evidence="15 16">S06</strain>
    </source>
</reference>
<dbReference type="HAMAP" id="MF_02019">
    <property type="entry name" value="MurF"/>
    <property type="match status" value="1"/>
</dbReference>
<keyword evidence="1 10" id="KW-0963">Cytoplasm</keyword>
<proteinExistence type="inferred from homology"/>